<dbReference type="Pfam" id="PF23275">
    <property type="entry name" value="TPR_23"/>
    <property type="match status" value="1"/>
</dbReference>
<name>F9VR03_9ACTN</name>
<evidence type="ECO:0000313" key="4">
    <source>
        <dbReference type="Proteomes" id="UP000003558"/>
    </source>
</evidence>
<gene>
    <name evidence="3" type="ORF">GOALK_017_00260</name>
</gene>
<evidence type="ECO:0000313" key="3">
    <source>
        <dbReference type="EMBL" id="GAA11042.1"/>
    </source>
</evidence>
<dbReference type="EMBL" id="BACI01000017">
    <property type="protein sequence ID" value="GAA11042.1"/>
    <property type="molecule type" value="Genomic_DNA"/>
</dbReference>
<feature type="domain" description="TPR repeat" evidence="2">
    <location>
        <begin position="218"/>
        <end position="519"/>
    </location>
</feature>
<evidence type="ECO:0000259" key="2">
    <source>
        <dbReference type="Pfam" id="PF23275"/>
    </source>
</evidence>
<protein>
    <recommendedName>
        <fullName evidence="2">TPR repeat domain-containing protein</fullName>
    </recommendedName>
</protein>
<evidence type="ECO:0000256" key="1">
    <source>
        <dbReference type="SAM" id="MobiDB-lite"/>
    </source>
</evidence>
<dbReference type="RefSeq" id="WP_006357216.1">
    <property type="nucleotide sequence ID" value="NZ_BACI01000017.1"/>
</dbReference>
<comment type="caution">
    <text evidence="3">The sequence shown here is derived from an EMBL/GenBank/DDBJ whole genome shotgun (WGS) entry which is preliminary data.</text>
</comment>
<reference evidence="3 4" key="1">
    <citation type="submission" date="2011-05" db="EMBL/GenBank/DDBJ databases">
        <title>Whole genome shotgun sequence of Gordonia alkanivorans NBRC 16433.</title>
        <authorList>
            <person name="Hosoyama A."/>
            <person name="Nakamura S."/>
            <person name="Takarada H."/>
            <person name="Tsuchikane K."/>
            <person name="Yamazaki S."/>
            <person name="Fujita N."/>
        </authorList>
    </citation>
    <scope>NUCLEOTIDE SEQUENCE [LARGE SCALE GENOMIC DNA]</scope>
    <source>
        <strain evidence="3 4">NBRC 16433</strain>
    </source>
</reference>
<dbReference type="eggNOG" id="ENOG5031HAX">
    <property type="taxonomic scope" value="Bacteria"/>
</dbReference>
<accession>F9VR03</accession>
<feature type="region of interest" description="Disordered" evidence="1">
    <location>
        <begin position="342"/>
        <end position="361"/>
    </location>
</feature>
<dbReference type="InterPro" id="IPR057037">
    <property type="entry name" value="TPR_rep_actino"/>
</dbReference>
<dbReference type="AlphaFoldDB" id="F9VR03"/>
<proteinExistence type="predicted"/>
<sequence length="839" mass="90205">MSRPTRSTVNSWDVMVLLQSASSLETTAENLRTQTKTMADAPMNVTGWSGESRRACEDRTTSDRDEINKLGTELSAAARVLHDTAAAISPNRSTALTKALGLELDKFSVSDDWTVRDARDYASELGGVEAGSAAEQSILNDQATRAEEAKTATLSLQSLADEIGEDDRNGARALNVVFGNAEINAPLSSSFSAGQASRDVQAIMRGNATPDQKERFYRATSLTPEQRAALARGDDAVIPKEQFDYLKATYTPIWGQNADGSAPYSLDALKRFGDEYSGAERLKLKNALGDGIYMLGNPSLRTDQQVEPAFLAGPLQQMGLAPGPKFVGGGIHQLSTPVREVLTSPASSKGQLSLPDASAHSGGDKLINDLKTYKDLKSLMDIIENRSDDGEGTYGSKSVQLGSDVDRALIARAGEIASGTQEMYVTDLRTMGHSNISKHEVEDLLIRMLDVSGSDHIAVHDAVMASTGKAAGGPALLAYDIDGNQGSLKDAETLKNLMTFDWTDGAGHKDAGVNRLFNWMPGAAYGDEASSVEQLMDNERAGKIATELTKYFGANKDSLIDISADDKRALGELNPELARTLAAAIGPHTAVMGGADAGLFGSSGVSEVTGAELKAMFQILNSDAEAGKIVNSLTALQVDILQEEFGRDHNDYGLGEIAGRIEGAMIGGLDSHIQETFEDKRYEAAKDAARAGALFESATALLKVTGLNPVVSALIDGTAAEVKLELFGLPKDPDTIITDEDTAKLRHDVYNSEIQPNAKYVQVLEGYFRTHTDLVDQPEFRKLFVGQEVDFEEMRRTGEMPPVSHDSAAATYIQQLLESDMSSFVNRHNENHHHAYGQK</sequence>
<organism evidence="3 4">
    <name type="scientific">Gordonia alkanivorans NBRC 16433</name>
    <dbReference type="NCBI Taxonomy" id="1027371"/>
    <lineage>
        <taxon>Bacteria</taxon>
        <taxon>Bacillati</taxon>
        <taxon>Actinomycetota</taxon>
        <taxon>Actinomycetes</taxon>
        <taxon>Mycobacteriales</taxon>
        <taxon>Gordoniaceae</taxon>
        <taxon>Gordonia</taxon>
    </lineage>
</organism>
<dbReference type="STRING" id="1027371.GOALK_017_00260"/>
<dbReference type="Proteomes" id="UP000003558">
    <property type="component" value="Unassembled WGS sequence"/>
</dbReference>